<feature type="region of interest" description="Disordered" evidence="1">
    <location>
        <begin position="142"/>
        <end position="224"/>
    </location>
</feature>
<comment type="caution">
    <text evidence="2">The sequence shown here is derived from an EMBL/GenBank/DDBJ whole genome shotgun (WGS) entry which is preliminary data.</text>
</comment>
<proteinExistence type="predicted"/>
<sequence>MGGMSGVHLVFPPGFEALEEELRRVGIPVSGRDYNLEQFHAGVLSGSVHAPVAFLYGPQPEQSVASYLRLVEEIRIRKPNLRLIFVFGDLSRDREIIEGLVSLGVYDIHIRPEFEAEEVREWVSRPRTIAYARLLLAGVETPDGEEAEDAPSPETGSVLPPPQPTPVHDAPPKKRGLFRRRDAGTEKKSEEKPGLFARLFSRKKRDEAPPPPPPPPPSPPPAVRDGVLVFADPAVERAVRKAGFRVVSDPRRALLAVATPDRAAFAPSDLPLLILRTGAASDVLIAARYPNARLIAEEELENELRALLEEPAPEPERPAPVFKPEPEASPQAEPAPASSSPTVPPSPPPSSPPPPPPDSRSPEARSVRVISGKGKDDRLTVPGRGVIYVVSPGDPGLAGETAARIARALPKSALVCAGGMSTAAIALGIPEAVLVEADWRIPGAKAPLEKDGITVWPVDPEKFLDVRDALPNALVSQIRSRFAVTVVDAAGDLTLTAGAPRNAVVIVLKSGSELVDRLTDRWLREHGKNALVVLPHETVRAEPFGDGALVRKIGRFSAAALGDEN</sequence>
<evidence type="ECO:0000313" key="3">
    <source>
        <dbReference type="Proteomes" id="UP000244180"/>
    </source>
</evidence>
<organism evidence="2 3">
    <name type="scientific">Hydrogenibacillus schlegelii</name>
    <name type="common">Bacillus schlegelii</name>
    <dbReference type="NCBI Taxonomy" id="1484"/>
    <lineage>
        <taxon>Bacteria</taxon>
        <taxon>Bacillati</taxon>
        <taxon>Bacillota</taxon>
        <taxon>Bacilli</taxon>
        <taxon>Bacillales</taxon>
        <taxon>Bacillales Family X. Incertae Sedis</taxon>
        <taxon>Hydrogenibacillus</taxon>
    </lineage>
</organism>
<accession>A0A2T5G6V1</accession>
<gene>
    <name evidence="2" type="ORF">HSCHL_0974</name>
</gene>
<evidence type="ECO:0000256" key="1">
    <source>
        <dbReference type="SAM" id="MobiDB-lite"/>
    </source>
</evidence>
<reference evidence="2 3" key="1">
    <citation type="submission" date="2017-08" db="EMBL/GenBank/DDBJ databases">
        <title>Burning lignite coal seam in the remote Altai Mountains harbors a hydrogen-driven thermophilic microbial community.</title>
        <authorList>
            <person name="Kadnikov V.V."/>
            <person name="Mardanov A.V."/>
            <person name="Ivasenko D."/>
            <person name="Beletsky A.V."/>
            <person name="Karnachuk O.V."/>
            <person name="Ravin N.V."/>
        </authorList>
    </citation>
    <scope>NUCLEOTIDE SEQUENCE [LARGE SCALE GENOMIC DNA]</scope>
    <source>
        <strain evidence="2">AL33</strain>
    </source>
</reference>
<dbReference type="EMBL" id="PEBV01000033">
    <property type="protein sequence ID" value="PTQ51898.1"/>
    <property type="molecule type" value="Genomic_DNA"/>
</dbReference>
<evidence type="ECO:0000313" key="2">
    <source>
        <dbReference type="EMBL" id="PTQ51898.1"/>
    </source>
</evidence>
<feature type="compositionally biased region" description="Basic and acidic residues" evidence="1">
    <location>
        <begin position="179"/>
        <end position="193"/>
    </location>
</feature>
<dbReference type="AlphaFoldDB" id="A0A2T5G6V1"/>
<feature type="region of interest" description="Disordered" evidence="1">
    <location>
        <begin position="311"/>
        <end position="378"/>
    </location>
</feature>
<feature type="compositionally biased region" description="Acidic residues" evidence="1">
    <location>
        <begin position="142"/>
        <end position="151"/>
    </location>
</feature>
<feature type="compositionally biased region" description="Low complexity" evidence="1">
    <location>
        <begin position="328"/>
        <end position="341"/>
    </location>
</feature>
<name>A0A2T5G6V1_HYDSH</name>
<feature type="compositionally biased region" description="Pro residues" evidence="1">
    <location>
        <begin position="209"/>
        <end position="222"/>
    </location>
</feature>
<protein>
    <submittedName>
        <fullName evidence="2">Proline-rich protein</fullName>
    </submittedName>
</protein>
<dbReference type="Proteomes" id="UP000244180">
    <property type="component" value="Unassembled WGS sequence"/>
</dbReference>
<feature type="compositionally biased region" description="Pro residues" evidence="1">
    <location>
        <begin position="342"/>
        <end position="359"/>
    </location>
</feature>